<dbReference type="Proteomes" id="UP001433508">
    <property type="component" value="Unassembled WGS sequence"/>
</dbReference>
<comment type="caution">
    <text evidence="1">The sequence shown here is derived from an EMBL/GenBank/DDBJ whole genome shotgun (WGS) entry which is preliminary data.</text>
</comment>
<feature type="non-terminal residue" evidence="1">
    <location>
        <position position="1"/>
    </location>
</feature>
<keyword evidence="2" id="KW-1185">Reference proteome</keyword>
<protein>
    <submittedName>
        <fullName evidence="1">Uncharacterized protein</fullName>
    </submittedName>
</protein>
<accession>A0ACC3SWG1</accession>
<sequence>LALVVEKRRVELKTTLGSTSFNVSHLCHNDKCSNTDHLVVESRQNNLRRVLCSKTIRETAVTKWPCCQATLRGSRPNVRSMWLASKPSLRTI</sequence>
<evidence type="ECO:0000313" key="2">
    <source>
        <dbReference type="Proteomes" id="UP001433508"/>
    </source>
</evidence>
<proteinExistence type="predicted"/>
<dbReference type="EMBL" id="MU971430">
    <property type="protein sequence ID" value="KAK9235117.1"/>
    <property type="molecule type" value="Genomic_DNA"/>
</dbReference>
<name>A0ACC3SWG1_LIPKO</name>
<reference evidence="2" key="1">
    <citation type="journal article" date="2024" name="Front. Bioeng. Biotechnol.">
        <title>Genome-scale model development and genomic sequencing of the oleaginous clade Lipomyces.</title>
        <authorList>
            <person name="Czajka J.J."/>
            <person name="Han Y."/>
            <person name="Kim J."/>
            <person name="Mondo S.J."/>
            <person name="Hofstad B.A."/>
            <person name="Robles A."/>
            <person name="Haridas S."/>
            <person name="Riley R."/>
            <person name="LaButti K."/>
            <person name="Pangilinan J."/>
            <person name="Andreopoulos W."/>
            <person name="Lipzen A."/>
            <person name="Yan J."/>
            <person name="Wang M."/>
            <person name="Ng V."/>
            <person name="Grigoriev I.V."/>
            <person name="Spatafora J.W."/>
            <person name="Magnuson J.K."/>
            <person name="Baker S.E."/>
            <person name="Pomraning K.R."/>
        </authorList>
    </citation>
    <scope>NUCLEOTIDE SEQUENCE [LARGE SCALE GENOMIC DNA]</scope>
    <source>
        <strain evidence="2">CBS 7786</strain>
    </source>
</reference>
<gene>
    <name evidence="1" type="ORF">V1525DRAFT_348913</name>
</gene>
<evidence type="ECO:0000313" key="1">
    <source>
        <dbReference type="EMBL" id="KAK9235117.1"/>
    </source>
</evidence>
<organism evidence="1 2">
    <name type="scientific">Lipomyces kononenkoae</name>
    <name type="common">Yeast</name>
    <dbReference type="NCBI Taxonomy" id="34357"/>
    <lineage>
        <taxon>Eukaryota</taxon>
        <taxon>Fungi</taxon>
        <taxon>Dikarya</taxon>
        <taxon>Ascomycota</taxon>
        <taxon>Saccharomycotina</taxon>
        <taxon>Lipomycetes</taxon>
        <taxon>Lipomycetales</taxon>
        <taxon>Lipomycetaceae</taxon>
        <taxon>Lipomyces</taxon>
    </lineage>
</organism>